<dbReference type="RefSeq" id="WP_377467243.1">
    <property type="nucleotide sequence ID" value="NZ_JBHUOP010000005.1"/>
</dbReference>
<keyword evidence="1" id="KW-0812">Transmembrane</keyword>
<keyword evidence="1" id="KW-0472">Membrane</keyword>
<gene>
    <name evidence="2" type="ORF">ACFSYH_12060</name>
</gene>
<reference evidence="3" key="1">
    <citation type="journal article" date="2019" name="Int. J. Syst. Evol. Microbiol.">
        <title>The Global Catalogue of Microorganisms (GCM) 10K type strain sequencing project: providing services to taxonomists for standard genome sequencing and annotation.</title>
        <authorList>
            <consortium name="The Broad Institute Genomics Platform"/>
            <consortium name="The Broad Institute Genome Sequencing Center for Infectious Disease"/>
            <person name="Wu L."/>
            <person name="Ma J."/>
        </authorList>
    </citation>
    <scope>NUCLEOTIDE SEQUENCE [LARGE SCALE GENOMIC DNA]</scope>
    <source>
        <strain evidence="3">KCTC 33576</strain>
    </source>
</reference>
<organism evidence="2 3">
    <name type="scientific">Populibacterium corticicola</name>
    <dbReference type="NCBI Taxonomy" id="1812826"/>
    <lineage>
        <taxon>Bacteria</taxon>
        <taxon>Bacillati</taxon>
        <taxon>Actinomycetota</taxon>
        <taxon>Actinomycetes</taxon>
        <taxon>Micrococcales</taxon>
        <taxon>Jonesiaceae</taxon>
        <taxon>Populibacterium</taxon>
    </lineage>
</organism>
<protein>
    <submittedName>
        <fullName evidence="2">DUF4229 domain-containing protein</fullName>
    </submittedName>
</protein>
<keyword evidence="1" id="KW-1133">Transmembrane helix</keyword>
<name>A0ABW5XGR0_9MICO</name>
<accession>A0ABW5XGR0</accession>
<feature type="transmembrane region" description="Helical" evidence="1">
    <location>
        <begin position="7"/>
        <end position="24"/>
    </location>
</feature>
<proteinExistence type="predicted"/>
<dbReference type="Proteomes" id="UP001597391">
    <property type="component" value="Unassembled WGS sequence"/>
</dbReference>
<dbReference type="Pfam" id="PF14012">
    <property type="entry name" value="DUF4229"/>
    <property type="match status" value="1"/>
</dbReference>
<keyword evidence="3" id="KW-1185">Reference proteome</keyword>
<evidence type="ECO:0000313" key="2">
    <source>
        <dbReference type="EMBL" id="MFD2841297.1"/>
    </source>
</evidence>
<comment type="caution">
    <text evidence="2">The sequence shown here is derived from an EMBL/GenBank/DDBJ whole genome shotgun (WGS) entry which is preliminary data.</text>
</comment>
<dbReference type="EMBL" id="JBHUOP010000005">
    <property type="protein sequence ID" value="MFD2841297.1"/>
    <property type="molecule type" value="Genomic_DNA"/>
</dbReference>
<evidence type="ECO:0000256" key="1">
    <source>
        <dbReference type="SAM" id="Phobius"/>
    </source>
</evidence>
<feature type="transmembrane region" description="Helical" evidence="1">
    <location>
        <begin position="30"/>
        <end position="47"/>
    </location>
</feature>
<sequence length="83" mass="9288">MTFLKYSVLRIAFILVCAFGLKLAGAQGALLWVLAILLGMLLSYLLLGRERDELTSRLASRKERKDSALERLAAEDADFEDNL</sequence>
<evidence type="ECO:0000313" key="3">
    <source>
        <dbReference type="Proteomes" id="UP001597391"/>
    </source>
</evidence>
<dbReference type="InterPro" id="IPR025323">
    <property type="entry name" value="DUF4229"/>
</dbReference>